<name>A0A0C3DGF9_9AGAM</name>
<reference evidence="2" key="2">
    <citation type="submission" date="2015-01" db="EMBL/GenBank/DDBJ databases">
        <title>Evolutionary Origins and Diversification of the Mycorrhizal Mutualists.</title>
        <authorList>
            <consortium name="DOE Joint Genome Institute"/>
            <consortium name="Mycorrhizal Genomics Consortium"/>
            <person name="Kohler A."/>
            <person name="Kuo A."/>
            <person name="Nagy L.G."/>
            <person name="Floudas D."/>
            <person name="Copeland A."/>
            <person name="Barry K.W."/>
            <person name="Cichocki N."/>
            <person name="Veneault-Fourrey C."/>
            <person name="LaButti K."/>
            <person name="Lindquist E.A."/>
            <person name="Lipzen A."/>
            <person name="Lundell T."/>
            <person name="Morin E."/>
            <person name="Murat C."/>
            <person name="Riley R."/>
            <person name="Ohm R."/>
            <person name="Sun H."/>
            <person name="Tunlid A."/>
            <person name="Henrissat B."/>
            <person name="Grigoriev I.V."/>
            <person name="Hibbett D.S."/>
            <person name="Martin F."/>
        </authorList>
    </citation>
    <scope>NUCLEOTIDE SEQUENCE [LARGE SCALE GENOMIC DNA]</scope>
    <source>
        <strain evidence="2">Foug A</strain>
    </source>
</reference>
<organism evidence="1 2">
    <name type="scientific">Scleroderma citrinum Foug A</name>
    <dbReference type="NCBI Taxonomy" id="1036808"/>
    <lineage>
        <taxon>Eukaryota</taxon>
        <taxon>Fungi</taxon>
        <taxon>Dikarya</taxon>
        <taxon>Basidiomycota</taxon>
        <taxon>Agaricomycotina</taxon>
        <taxon>Agaricomycetes</taxon>
        <taxon>Agaricomycetidae</taxon>
        <taxon>Boletales</taxon>
        <taxon>Sclerodermatineae</taxon>
        <taxon>Sclerodermataceae</taxon>
        <taxon>Scleroderma</taxon>
    </lineage>
</organism>
<gene>
    <name evidence="1" type="ORF">SCLCIDRAFT_1217409</name>
</gene>
<dbReference type="EMBL" id="KN822069">
    <property type="protein sequence ID" value="KIM59790.1"/>
    <property type="molecule type" value="Genomic_DNA"/>
</dbReference>
<protein>
    <submittedName>
        <fullName evidence="1">Uncharacterized protein</fullName>
    </submittedName>
</protein>
<reference evidence="1 2" key="1">
    <citation type="submission" date="2014-04" db="EMBL/GenBank/DDBJ databases">
        <authorList>
            <consortium name="DOE Joint Genome Institute"/>
            <person name="Kuo A."/>
            <person name="Kohler A."/>
            <person name="Nagy L.G."/>
            <person name="Floudas D."/>
            <person name="Copeland A."/>
            <person name="Barry K.W."/>
            <person name="Cichocki N."/>
            <person name="Veneault-Fourrey C."/>
            <person name="LaButti K."/>
            <person name="Lindquist E.A."/>
            <person name="Lipzen A."/>
            <person name="Lundell T."/>
            <person name="Morin E."/>
            <person name="Murat C."/>
            <person name="Sun H."/>
            <person name="Tunlid A."/>
            <person name="Henrissat B."/>
            <person name="Grigoriev I.V."/>
            <person name="Hibbett D.S."/>
            <person name="Martin F."/>
            <person name="Nordberg H.P."/>
            <person name="Cantor M.N."/>
            <person name="Hua S.X."/>
        </authorList>
    </citation>
    <scope>NUCLEOTIDE SEQUENCE [LARGE SCALE GENOMIC DNA]</scope>
    <source>
        <strain evidence="1 2">Foug A</strain>
    </source>
</reference>
<dbReference type="InParanoid" id="A0A0C3DGF9"/>
<evidence type="ECO:0000313" key="1">
    <source>
        <dbReference type="EMBL" id="KIM59790.1"/>
    </source>
</evidence>
<dbReference type="Proteomes" id="UP000053989">
    <property type="component" value="Unassembled WGS sequence"/>
</dbReference>
<proteinExistence type="predicted"/>
<evidence type="ECO:0000313" key="2">
    <source>
        <dbReference type="Proteomes" id="UP000053989"/>
    </source>
</evidence>
<sequence>MATVGSRRDCCLPESGLRAHDHARCTRLRVCSIKACIDSIDQWDLEVHNARTEGMQTCKSRRRSCQNLWIRVVRTNSRSAMQRPVCTNSLNAITQWIQGQATFLDWKRPSSAHVGGSIEAT</sequence>
<accession>A0A0C3DGF9</accession>
<dbReference type="HOGENOM" id="CLU_2039453_0_0_1"/>
<dbReference type="AlphaFoldDB" id="A0A0C3DGF9"/>
<keyword evidence="2" id="KW-1185">Reference proteome</keyword>